<dbReference type="EMBL" id="VSWD01000008">
    <property type="protein sequence ID" value="KAK3094516.1"/>
    <property type="molecule type" value="Genomic_DNA"/>
</dbReference>
<comment type="similarity">
    <text evidence="4">Belongs to the PP2C family.</text>
</comment>
<keyword evidence="5" id="KW-0472">Membrane</keyword>
<keyword evidence="2 4" id="KW-0378">Hydrolase</keyword>
<comment type="caution">
    <text evidence="7">The sequence shown here is derived from an EMBL/GenBank/DDBJ whole genome shotgun (WGS) entry which is preliminary data.</text>
</comment>
<proteinExistence type="inferred from homology"/>
<dbReference type="SMART" id="SM00332">
    <property type="entry name" value="PP2Cc"/>
    <property type="match status" value="1"/>
</dbReference>
<keyword evidence="5" id="KW-0812">Transmembrane</keyword>
<dbReference type="InterPro" id="IPR001932">
    <property type="entry name" value="PPM-type_phosphatase-like_dom"/>
</dbReference>
<dbReference type="GO" id="GO:0004722">
    <property type="term" value="F:protein serine/threonine phosphatase activity"/>
    <property type="evidence" value="ECO:0007669"/>
    <property type="project" value="InterPro"/>
</dbReference>
<dbReference type="InterPro" id="IPR036457">
    <property type="entry name" value="PPM-type-like_dom_sf"/>
</dbReference>
<dbReference type="InterPro" id="IPR015655">
    <property type="entry name" value="PP2C"/>
</dbReference>
<dbReference type="SUPFAM" id="SSF81606">
    <property type="entry name" value="PP2C-like"/>
    <property type="match status" value="1"/>
</dbReference>
<accession>A0AA89BTX9</accession>
<dbReference type="PROSITE" id="PS51746">
    <property type="entry name" value="PPM_2"/>
    <property type="match status" value="1"/>
</dbReference>
<evidence type="ECO:0000256" key="1">
    <source>
        <dbReference type="ARBA" id="ARBA00022723"/>
    </source>
</evidence>
<dbReference type="CDD" id="cd00143">
    <property type="entry name" value="PP2Cc"/>
    <property type="match status" value="1"/>
</dbReference>
<dbReference type="AlphaFoldDB" id="A0AA89BTX9"/>
<keyword evidence="3 4" id="KW-0904">Protein phosphatase</keyword>
<dbReference type="InterPro" id="IPR000222">
    <property type="entry name" value="PP2C_BS"/>
</dbReference>
<dbReference type="PANTHER" id="PTHR13832">
    <property type="entry name" value="PROTEIN PHOSPHATASE 2C"/>
    <property type="match status" value="1"/>
</dbReference>
<protein>
    <recommendedName>
        <fullName evidence="6">PPM-type phosphatase domain-containing protein</fullName>
    </recommendedName>
</protein>
<evidence type="ECO:0000256" key="3">
    <source>
        <dbReference type="ARBA" id="ARBA00022912"/>
    </source>
</evidence>
<evidence type="ECO:0000259" key="6">
    <source>
        <dbReference type="PROSITE" id="PS51746"/>
    </source>
</evidence>
<dbReference type="Pfam" id="PF00481">
    <property type="entry name" value="PP2C"/>
    <property type="match status" value="1"/>
</dbReference>
<reference evidence="7" key="1">
    <citation type="submission" date="2019-08" db="EMBL/GenBank/DDBJ databases">
        <title>The improved chromosome-level genome for the pearl oyster Pinctada fucata martensii using PacBio sequencing and Hi-C.</title>
        <authorList>
            <person name="Zheng Z."/>
        </authorList>
    </citation>
    <scope>NUCLEOTIDE SEQUENCE</scope>
    <source>
        <strain evidence="7">ZZ-2019</strain>
        <tissue evidence="7">Adductor muscle</tissue>
    </source>
</reference>
<feature type="transmembrane region" description="Helical" evidence="5">
    <location>
        <begin position="14"/>
        <end position="35"/>
    </location>
</feature>
<evidence type="ECO:0000313" key="8">
    <source>
        <dbReference type="Proteomes" id="UP001186944"/>
    </source>
</evidence>
<keyword evidence="1" id="KW-0479">Metal-binding</keyword>
<keyword evidence="5" id="KW-1133">Transmembrane helix</keyword>
<dbReference type="PANTHER" id="PTHR13832:SF827">
    <property type="entry name" value="PROTEIN PHOSPHATASE 1L"/>
    <property type="match status" value="1"/>
</dbReference>
<evidence type="ECO:0000256" key="5">
    <source>
        <dbReference type="SAM" id="Phobius"/>
    </source>
</evidence>
<keyword evidence="8" id="KW-1185">Reference proteome</keyword>
<dbReference type="Proteomes" id="UP001186944">
    <property type="component" value="Unassembled WGS sequence"/>
</dbReference>
<feature type="domain" description="PPM-type phosphatase" evidence="6">
    <location>
        <begin position="83"/>
        <end position="339"/>
    </location>
</feature>
<dbReference type="PROSITE" id="PS01032">
    <property type="entry name" value="PPM_1"/>
    <property type="match status" value="1"/>
</dbReference>
<dbReference type="GO" id="GO:0046872">
    <property type="term" value="F:metal ion binding"/>
    <property type="evidence" value="ECO:0007669"/>
    <property type="project" value="UniProtKB-KW"/>
</dbReference>
<evidence type="ECO:0000256" key="2">
    <source>
        <dbReference type="ARBA" id="ARBA00022801"/>
    </source>
</evidence>
<organism evidence="7 8">
    <name type="scientific">Pinctada imbricata</name>
    <name type="common">Atlantic pearl-oyster</name>
    <name type="synonym">Pinctada martensii</name>
    <dbReference type="NCBI Taxonomy" id="66713"/>
    <lineage>
        <taxon>Eukaryota</taxon>
        <taxon>Metazoa</taxon>
        <taxon>Spiralia</taxon>
        <taxon>Lophotrochozoa</taxon>
        <taxon>Mollusca</taxon>
        <taxon>Bivalvia</taxon>
        <taxon>Autobranchia</taxon>
        <taxon>Pteriomorphia</taxon>
        <taxon>Pterioida</taxon>
        <taxon>Pterioidea</taxon>
        <taxon>Pteriidae</taxon>
        <taxon>Pinctada</taxon>
    </lineage>
</organism>
<evidence type="ECO:0000256" key="4">
    <source>
        <dbReference type="RuleBase" id="RU003465"/>
    </source>
</evidence>
<evidence type="ECO:0000313" key="7">
    <source>
        <dbReference type="EMBL" id="KAK3094516.1"/>
    </source>
</evidence>
<dbReference type="Gene3D" id="3.60.40.10">
    <property type="entry name" value="PPM-type phosphatase domain"/>
    <property type="match status" value="1"/>
</dbReference>
<name>A0AA89BTX9_PINIB</name>
<gene>
    <name evidence="7" type="ORF">FSP39_002761</name>
</gene>
<sequence>MTYVSVISRFIRRYFLSVEALILIVLIIILYNSAFHVKPIWRYLMRAKVKVQLKWNGADSELDYGNEQNQRKGKVSWEMKKDGASVYAIQGRRPHMEDRFNIVNNLEHTDTSIFGVFDGHGGEFAADFTEKTLFKCLMIRLLKASLDQTQGNMSKLLTEEILSVDKQFLELAHSNQDISGTTVLLAMLKHGLLTVANVGDSRGVLCDVNGHSIPLSYDHKPHLMKERKRIQESGGFVSFNGVWRVAGILATSRAIGDYPLKDRNLITAQPDILTFDLKGLKPKFMILATDGLWDCFSNQEAVDYIKERLHEPYFGAKSLVLQAYYRGSLDNISVMVVNFQSTQSQFYMTTSR</sequence>